<name>A0AAD7T7P9_9TELE</name>
<organism evidence="3 4">
    <name type="scientific">Aldrovandia affinis</name>
    <dbReference type="NCBI Taxonomy" id="143900"/>
    <lineage>
        <taxon>Eukaryota</taxon>
        <taxon>Metazoa</taxon>
        <taxon>Chordata</taxon>
        <taxon>Craniata</taxon>
        <taxon>Vertebrata</taxon>
        <taxon>Euteleostomi</taxon>
        <taxon>Actinopterygii</taxon>
        <taxon>Neopterygii</taxon>
        <taxon>Teleostei</taxon>
        <taxon>Notacanthiformes</taxon>
        <taxon>Halosauridae</taxon>
        <taxon>Aldrovandia</taxon>
    </lineage>
</organism>
<reference evidence="3" key="1">
    <citation type="journal article" date="2023" name="Science">
        <title>Genome structures resolve the early diversification of teleost fishes.</title>
        <authorList>
            <person name="Parey E."/>
            <person name="Louis A."/>
            <person name="Montfort J."/>
            <person name="Bouchez O."/>
            <person name="Roques C."/>
            <person name="Iampietro C."/>
            <person name="Lluch J."/>
            <person name="Castinel A."/>
            <person name="Donnadieu C."/>
            <person name="Desvignes T."/>
            <person name="Floi Bucao C."/>
            <person name="Jouanno E."/>
            <person name="Wen M."/>
            <person name="Mejri S."/>
            <person name="Dirks R."/>
            <person name="Jansen H."/>
            <person name="Henkel C."/>
            <person name="Chen W.J."/>
            <person name="Zahm M."/>
            <person name="Cabau C."/>
            <person name="Klopp C."/>
            <person name="Thompson A.W."/>
            <person name="Robinson-Rechavi M."/>
            <person name="Braasch I."/>
            <person name="Lecointre G."/>
            <person name="Bobe J."/>
            <person name="Postlethwait J.H."/>
            <person name="Berthelot C."/>
            <person name="Roest Crollius H."/>
            <person name="Guiguen Y."/>
        </authorList>
    </citation>
    <scope>NUCLEOTIDE SEQUENCE</scope>
    <source>
        <strain evidence="3">NC1722</strain>
    </source>
</reference>
<evidence type="ECO:0000256" key="2">
    <source>
        <dbReference type="SAM" id="SignalP"/>
    </source>
</evidence>
<keyword evidence="4" id="KW-1185">Reference proteome</keyword>
<dbReference type="Proteomes" id="UP001221898">
    <property type="component" value="Unassembled WGS sequence"/>
</dbReference>
<evidence type="ECO:0000256" key="1">
    <source>
        <dbReference type="SAM" id="MobiDB-lite"/>
    </source>
</evidence>
<evidence type="ECO:0000313" key="4">
    <source>
        <dbReference type="Proteomes" id="UP001221898"/>
    </source>
</evidence>
<feature type="signal peptide" evidence="2">
    <location>
        <begin position="1"/>
        <end position="31"/>
    </location>
</feature>
<proteinExistence type="predicted"/>
<feature type="compositionally biased region" description="Basic and acidic residues" evidence="1">
    <location>
        <begin position="172"/>
        <end position="209"/>
    </location>
</feature>
<evidence type="ECO:0000313" key="3">
    <source>
        <dbReference type="EMBL" id="KAJ8415996.1"/>
    </source>
</evidence>
<keyword evidence="2" id="KW-0732">Signal</keyword>
<gene>
    <name evidence="3" type="ORF">AAFF_G00380180</name>
</gene>
<feature type="region of interest" description="Disordered" evidence="1">
    <location>
        <begin position="141"/>
        <end position="209"/>
    </location>
</feature>
<dbReference type="EMBL" id="JAINUG010000007">
    <property type="protein sequence ID" value="KAJ8415996.1"/>
    <property type="molecule type" value="Genomic_DNA"/>
</dbReference>
<protein>
    <submittedName>
        <fullName evidence="3">Uncharacterized protein</fullName>
    </submittedName>
</protein>
<dbReference type="AlphaFoldDB" id="A0AAD7T7P9"/>
<comment type="caution">
    <text evidence="3">The sequence shown here is derived from an EMBL/GenBank/DDBJ whole genome shotgun (WGS) entry which is preliminary data.</text>
</comment>
<sequence length="278" mass="30556">METGLGSHPGLHLALCTWLLISARILITAKAEITCASCRSPVKLHREEILLDKLMDSTETGTALPEGIRKECQRSRDLRYGAGVSDGAEAAEFVFDDVEKSRKGARVDGVDMEVYPDGSAQTREKAARYKCEMTKEGTQSIKIEPLDTFQRQKRSGPELSELQEGVGSSSAQDDRKITGPLPDGERLTRSEFRWSRDDGKVQNARQDEPKLTSTTFALTGDSAHNQAMVFWSGHNSSMLMDYQASFYLPSIVVAVEGETAMGEPASHHDDAAADTDKR</sequence>
<feature type="chain" id="PRO_5042132118" evidence="2">
    <location>
        <begin position="32"/>
        <end position="278"/>
    </location>
</feature>
<accession>A0AAD7T7P9</accession>